<dbReference type="InterPro" id="IPR004119">
    <property type="entry name" value="EcKL"/>
</dbReference>
<dbReference type="AlphaFoldDB" id="A0AAV2PMZ6"/>
<gene>
    <name evidence="1" type="ORF">MNOR_LOCUS1816</name>
</gene>
<dbReference type="Proteomes" id="UP001497623">
    <property type="component" value="Unassembled WGS sequence"/>
</dbReference>
<sequence length="245" mass="28429">IIMKSPRVRSEVTKEWVEYMLTEFESRNNPGSEVTLESWSIGDAIEKGDGYSGDLVKLEAKGTVQCTGDEKHEKVYNYIMKFQSQEAFSQEMSKKFGSGGNEAMIYSSIIQELNNFQKSHSDNEFQINIPSHIYSKHNDKEYVLVMENMKILGYDNNSKKNMLGIEEAKLALEQLARLHGISYAYNKKHDFLKKYPTYRLEQFKDMQNMGDEQYIDIVLEFLKTQNEHQDLLKKIKAAKPHTVTK</sequence>
<dbReference type="PANTHER" id="PTHR11012:SF30">
    <property type="entry name" value="PROTEIN KINASE-LIKE DOMAIN-CONTAINING"/>
    <property type="match status" value="1"/>
</dbReference>
<dbReference type="PANTHER" id="PTHR11012">
    <property type="entry name" value="PROTEIN KINASE-LIKE DOMAIN-CONTAINING"/>
    <property type="match status" value="1"/>
</dbReference>
<protein>
    <submittedName>
        <fullName evidence="1">Uncharacterized protein</fullName>
    </submittedName>
</protein>
<evidence type="ECO:0000313" key="1">
    <source>
        <dbReference type="EMBL" id="CAL4061066.1"/>
    </source>
</evidence>
<keyword evidence="2" id="KW-1185">Reference proteome</keyword>
<dbReference type="EMBL" id="CAXKWB010000512">
    <property type="protein sequence ID" value="CAL4061066.1"/>
    <property type="molecule type" value="Genomic_DNA"/>
</dbReference>
<proteinExistence type="predicted"/>
<dbReference type="Pfam" id="PF02958">
    <property type="entry name" value="EcKL"/>
    <property type="match status" value="1"/>
</dbReference>
<comment type="caution">
    <text evidence="1">The sequence shown here is derived from an EMBL/GenBank/DDBJ whole genome shotgun (WGS) entry which is preliminary data.</text>
</comment>
<reference evidence="1 2" key="1">
    <citation type="submission" date="2024-05" db="EMBL/GenBank/DDBJ databases">
        <authorList>
            <person name="Wallberg A."/>
        </authorList>
    </citation>
    <scope>NUCLEOTIDE SEQUENCE [LARGE SCALE GENOMIC DNA]</scope>
</reference>
<name>A0AAV2PMZ6_MEGNR</name>
<feature type="non-terminal residue" evidence="1">
    <location>
        <position position="1"/>
    </location>
</feature>
<feature type="non-terminal residue" evidence="1">
    <location>
        <position position="245"/>
    </location>
</feature>
<accession>A0AAV2PMZ6</accession>
<evidence type="ECO:0000313" key="2">
    <source>
        <dbReference type="Proteomes" id="UP001497623"/>
    </source>
</evidence>
<organism evidence="1 2">
    <name type="scientific">Meganyctiphanes norvegica</name>
    <name type="common">Northern krill</name>
    <name type="synonym">Thysanopoda norvegica</name>
    <dbReference type="NCBI Taxonomy" id="48144"/>
    <lineage>
        <taxon>Eukaryota</taxon>
        <taxon>Metazoa</taxon>
        <taxon>Ecdysozoa</taxon>
        <taxon>Arthropoda</taxon>
        <taxon>Crustacea</taxon>
        <taxon>Multicrustacea</taxon>
        <taxon>Malacostraca</taxon>
        <taxon>Eumalacostraca</taxon>
        <taxon>Eucarida</taxon>
        <taxon>Euphausiacea</taxon>
        <taxon>Euphausiidae</taxon>
        <taxon>Meganyctiphanes</taxon>
    </lineage>
</organism>